<protein>
    <submittedName>
        <fullName evidence="2">Uncharacterized protein</fullName>
    </submittedName>
</protein>
<organism evidence="2 3">
    <name type="scientific">Amanita muscaria (strain Koide BX008)</name>
    <dbReference type="NCBI Taxonomy" id="946122"/>
    <lineage>
        <taxon>Eukaryota</taxon>
        <taxon>Fungi</taxon>
        <taxon>Dikarya</taxon>
        <taxon>Basidiomycota</taxon>
        <taxon>Agaricomycotina</taxon>
        <taxon>Agaricomycetes</taxon>
        <taxon>Agaricomycetidae</taxon>
        <taxon>Agaricales</taxon>
        <taxon>Pluteineae</taxon>
        <taxon>Amanitaceae</taxon>
        <taxon>Amanita</taxon>
    </lineage>
</organism>
<evidence type="ECO:0000256" key="1">
    <source>
        <dbReference type="SAM" id="MobiDB-lite"/>
    </source>
</evidence>
<dbReference type="AlphaFoldDB" id="A0A0C2TBG0"/>
<dbReference type="InParanoid" id="A0A0C2TBG0"/>
<sequence length="60" mass="6691">MPPPQTLSGYNRMGRTKLPNHGNTYNHVNDMGQCSSKHAFKYSVVFSPSIREQPSNVPSV</sequence>
<gene>
    <name evidence="2" type="ORF">M378DRAFT_163747</name>
</gene>
<reference evidence="2 3" key="1">
    <citation type="submission" date="2014-04" db="EMBL/GenBank/DDBJ databases">
        <title>Evolutionary Origins and Diversification of the Mycorrhizal Mutualists.</title>
        <authorList>
            <consortium name="DOE Joint Genome Institute"/>
            <consortium name="Mycorrhizal Genomics Consortium"/>
            <person name="Kohler A."/>
            <person name="Kuo A."/>
            <person name="Nagy L.G."/>
            <person name="Floudas D."/>
            <person name="Copeland A."/>
            <person name="Barry K.W."/>
            <person name="Cichocki N."/>
            <person name="Veneault-Fourrey C."/>
            <person name="LaButti K."/>
            <person name="Lindquist E.A."/>
            <person name="Lipzen A."/>
            <person name="Lundell T."/>
            <person name="Morin E."/>
            <person name="Murat C."/>
            <person name="Riley R."/>
            <person name="Ohm R."/>
            <person name="Sun H."/>
            <person name="Tunlid A."/>
            <person name="Henrissat B."/>
            <person name="Grigoriev I.V."/>
            <person name="Hibbett D.S."/>
            <person name="Martin F."/>
        </authorList>
    </citation>
    <scope>NUCLEOTIDE SEQUENCE [LARGE SCALE GENOMIC DNA]</scope>
    <source>
        <strain evidence="2 3">Koide BX008</strain>
    </source>
</reference>
<keyword evidence="3" id="KW-1185">Reference proteome</keyword>
<feature type="compositionally biased region" description="Polar residues" evidence="1">
    <location>
        <begin position="21"/>
        <end position="30"/>
    </location>
</feature>
<evidence type="ECO:0000313" key="3">
    <source>
        <dbReference type="Proteomes" id="UP000054549"/>
    </source>
</evidence>
<dbReference type="Proteomes" id="UP000054549">
    <property type="component" value="Unassembled WGS sequence"/>
</dbReference>
<feature type="region of interest" description="Disordered" evidence="1">
    <location>
        <begin position="1"/>
        <end position="30"/>
    </location>
</feature>
<accession>A0A0C2TBG0</accession>
<proteinExistence type="predicted"/>
<dbReference type="EMBL" id="KN818253">
    <property type="protein sequence ID" value="KIL64029.1"/>
    <property type="molecule type" value="Genomic_DNA"/>
</dbReference>
<name>A0A0C2TBG0_AMAMK</name>
<dbReference type="HOGENOM" id="CLU_2941257_0_0_1"/>
<evidence type="ECO:0000313" key="2">
    <source>
        <dbReference type="EMBL" id="KIL64029.1"/>
    </source>
</evidence>